<comment type="similarity">
    <text evidence="2">Belongs to the NAD(P)-dependent epimerase/dehydratase family. Fucose synthase subfamily.</text>
</comment>
<comment type="caution">
    <text evidence="9">The sequence shown here is derived from an EMBL/GenBank/DDBJ whole genome shotgun (WGS) entry which is preliminary data.</text>
</comment>
<dbReference type="GO" id="GO:0042351">
    <property type="term" value="P:'de novo' GDP-L-fucose biosynthetic process"/>
    <property type="evidence" value="ECO:0007669"/>
    <property type="project" value="UniProtKB-UniPathway"/>
</dbReference>
<dbReference type="GO" id="GO:0016853">
    <property type="term" value="F:isomerase activity"/>
    <property type="evidence" value="ECO:0007669"/>
    <property type="project" value="UniProtKB-KW"/>
</dbReference>
<feature type="compositionally biased region" description="Low complexity" evidence="7">
    <location>
        <begin position="40"/>
        <end position="66"/>
    </location>
</feature>
<dbReference type="Gene3D" id="3.40.50.720">
    <property type="entry name" value="NAD(P)-binding Rossmann-like Domain"/>
    <property type="match status" value="1"/>
</dbReference>
<evidence type="ECO:0000256" key="4">
    <source>
        <dbReference type="ARBA" id="ARBA00022857"/>
    </source>
</evidence>
<dbReference type="HAMAP" id="MF_00956">
    <property type="entry name" value="GDP_fucose_synth"/>
    <property type="match status" value="1"/>
</dbReference>
<dbReference type="PANTHER" id="PTHR43238">
    <property type="entry name" value="GDP-L-FUCOSE SYNTHASE"/>
    <property type="match status" value="1"/>
</dbReference>
<evidence type="ECO:0000313" key="9">
    <source>
        <dbReference type="EMBL" id="PFH34736.1"/>
    </source>
</evidence>
<dbReference type="STRING" id="94643.A0A2A9MFJ9"/>
<dbReference type="KEGG" id="bbes:BESB_067690"/>
<keyword evidence="10" id="KW-1185">Reference proteome</keyword>
<keyword evidence="6" id="KW-0413">Isomerase</keyword>
<reference evidence="9 10" key="1">
    <citation type="submission" date="2017-09" db="EMBL/GenBank/DDBJ databases">
        <title>Genome sequencing of Besnoitia besnoiti strain Bb-Ger1.</title>
        <authorList>
            <person name="Schares G."/>
            <person name="Venepally P."/>
            <person name="Lorenzi H.A."/>
        </authorList>
    </citation>
    <scope>NUCLEOTIDE SEQUENCE [LARGE SCALE GENOMIC DNA]</scope>
    <source>
        <strain evidence="9 10">Bb-Ger1</strain>
    </source>
</reference>
<gene>
    <name evidence="9" type="ORF">BESB_067690</name>
</gene>
<evidence type="ECO:0000256" key="5">
    <source>
        <dbReference type="ARBA" id="ARBA00023002"/>
    </source>
</evidence>
<dbReference type="SUPFAM" id="SSF51735">
    <property type="entry name" value="NAD(P)-binding Rossmann-fold domains"/>
    <property type="match status" value="1"/>
</dbReference>
<comment type="pathway">
    <text evidence="1">Nucleotide-sugar biosynthesis; GDP-L-fucose biosynthesis via de novo pathway; GDP-L-fucose from GDP-alpha-D-mannose: step 2/2.</text>
</comment>
<dbReference type="VEuPathDB" id="ToxoDB:BESB_067690"/>
<keyword evidence="5" id="KW-0560">Oxidoreductase</keyword>
<dbReference type="EMBL" id="NWUJ01000006">
    <property type="protein sequence ID" value="PFH34736.1"/>
    <property type="molecule type" value="Genomic_DNA"/>
</dbReference>
<feature type="domain" description="NAD-dependent epimerase/dehydratase" evidence="8">
    <location>
        <begin position="15"/>
        <end position="286"/>
    </location>
</feature>
<dbReference type="Gene3D" id="3.90.25.10">
    <property type="entry name" value="UDP-galactose 4-epimerase, domain 1"/>
    <property type="match status" value="1"/>
</dbReference>
<organism evidence="9 10">
    <name type="scientific">Besnoitia besnoiti</name>
    <name type="common">Apicomplexan protozoan</name>
    <dbReference type="NCBI Taxonomy" id="94643"/>
    <lineage>
        <taxon>Eukaryota</taxon>
        <taxon>Sar</taxon>
        <taxon>Alveolata</taxon>
        <taxon>Apicomplexa</taxon>
        <taxon>Conoidasida</taxon>
        <taxon>Coccidia</taxon>
        <taxon>Eucoccidiorida</taxon>
        <taxon>Eimeriorina</taxon>
        <taxon>Sarcocystidae</taxon>
        <taxon>Besnoitia</taxon>
    </lineage>
</organism>
<dbReference type="EC" id="1.1.1.271" evidence="3"/>
<dbReference type="RefSeq" id="XP_029218745.1">
    <property type="nucleotide sequence ID" value="XM_029365162.1"/>
</dbReference>
<evidence type="ECO:0000256" key="1">
    <source>
        <dbReference type="ARBA" id="ARBA00004883"/>
    </source>
</evidence>
<evidence type="ECO:0000256" key="7">
    <source>
        <dbReference type="SAM" id="MobiDB-lite"/>
    </source>
</evidence>
<dbReference type="UniPathway" id="UPA00128">
    <property type="reaction ID" value="UER00191"/>
</dbReference>
<dbReference type="PANTHER" id="PTHR43238:SF1">
    <property type="entry name" value="GDP-L-FUCOSE SYNTHASE"/>
    <property type="match status" value="1"/>
</dbReference>
<keyword evidence="4" id="KW-0521">NADP</keyword>
<evidence type="ECO:0000256" key="6">
    <source>
        <dbReference type="ARBA" id="ARBA00023235"/>
    </source>
</evidence>
<evidence type="ECO:0000313" key="10">
    <source>
        <dbReference type="Proteomes" id="UP000224006"/>
    </source>
</evidence>
<dbReference type="InterPro" id="IPR028614">
    <property type="entry name" value="GDP_fucose/colitose_synth"/>
</dbReference>
<evidence type="ECO:0000256" key="2">
    <source>
        <dbReference type="ARBA" id="ARBA00005959"/>
    </source>
</evidence>
<dbReference type="AlphaFoldDB" id="A0A2A9MFJ9"/>
<dbReference type="InterPro" id="IPR036291">
    <property type="entry name" value="NAD(P)-bd_dom_sf"/>
</dbReference>
<protein>
    <recommendedName>
        <fullName evidence="3">GDP-L-fucose synthase</fullName>
        <ecNumber evidence="3">1.1.1.271</ecNumber>
    </recommendedName>
</protein>
<dbReference type="Pfam" id="PF01370">
    <property type="entry name" value="Epimerase"/>
    <property type="match status" value="1"/>
</dbReference>
<accession>A0A2A9MFJ9</accession>
<dbReference type="OrthoDB" id="331694at2759"/>
<sequence>MDNSPHSTSRLPVCLVTGGTGLVGQALQSILRREQTTSLPSSSPSSSSPCSSSCSSSSCSSSSCSSSERHAGVETVRLCGRGFEFIFVGSREADLRSFEPTEALFLRYRPVALIHLAARVGGLFDNMSHNLEFFEDNMHINDNVVRLAHRFRVTRAVFCLSTCIFPAHCAESGEVMREEQLHTGAPHPSNEGYSYAKRMLEVSVRLHRRRFGYAWRCVCPTNLYGPFDQFSLERAHVLPALVHKAFLASRHKTPFVVGGSGAPLRQFVFSEDAGEVILRVLQAPTLSEEESFMILAADADQNEPSIAYLAEVIADNFGLKNVIEFDRSKPDGIFRKTVSNARLRRFLGPKFQFLSLEEGVRRTVAWFVQNAERARM</sequence>
<dbReference type="Proteomes" id="UP000224006">
    <property type="component" value="Chromosome VI"/>
</dbReference>
<dbReference type="GO" id="GO:0050577">
    <property type="term" value="F:GDP-L-fucose synthase activity"/>
    <property type="evidence" value="ECO:0007669"/>
    <property type="project" value="UniProtKB-EC"/>
</dbReference>
<dbReference type="GeneID" id="40311695"/>
<evidence type="ECO:0000256" key="3">
    <source>
        <dbReference type="ARBA" id="ARBA00012371"/>
    </source>
</evidence>
<feature type="region of interest" description="Disordered" evidence="7">
    <location>
        <begin position="33"/>
        <end position="66"/>
    </location>
</feature>
<name>A0A2A9MFJ9_BESBE</name>
<dbReference type="InterPro" id="IPR001509">
    <property type="entry name" value="Epimerase_deHydtase"/>
</dbReference>
<evidence type="ECO:0000259" key="8">
    <source>
        <dbReference type="Pfam" id="PF01370"/>
    </source>
</evidence>
<proteinExistence type="inferred from homology"/>